<sequence length="165" mass="17845">MGSLRIARYRVEHVDTDAAGVVHFTRYASWFESAVLENLDGLGLGLGVAPLAERDLVPAVTELTMKYVRSARFMDRIEVRVRVAHVGGASFRFAGEVRHGDEPLIAGAESRTGGDDAPGPFIEDRTLLAAGTLAWCLVNGTGGAAARLPGPFREKLRDHMEESAR</sequence>
<dbReference type="Proteomes" id="UP001501509">
    <property type="component" value="Unassembled WGS sequence"/>
</dbReference>
<keyword evidence="5" id="KW-1185">Reference proteome</keyword>
<evidence type="ECO:0000256" key="1">
    <source>
        <dbReference type="ARBA" id="ARBA00005953"/>
    </source>
</evidence>
<evidence type="ECO:0000313" key="4">
    <source>
        <dbReference type="EMBL" id="GAA2616664.1"/>
    </source>
</evidence>
<dbReference type="EMBL" id="BAAATD010000008">
    <property type="protein sequence ID" value="GAA2616664.1"/>
    <property type="molecule type" value="Genomic_DNA"/>
</dbReference>
<dbReference type="SUPFAM" id="SSF54637">
    <property type="entry name" value="Thioesterase/thiol ester dehydrase-isomerase"/>
    <property type="match status" value="1"/>
</dbReference>
<name>A0ABP6CIM4_9ACTN</name>
<comment type="similarity">
    <text evidence="1">Belongs to the 4-hydroxybenzoyl-CoA thioesterase family.</text>
</comment>
<protein>
    <recommendedName>
        <fullName evidence="3">Thioesterase domain-containing protein</fullName>
    </recommendedName>
</protein>
<dbReference type="CDD" id="cd00586">
    <property type="entry name" value="4HBT"/>
    <property type="match status" value="1"/>
</dbReference>
<dbReference type="InterPro" id="IPR050563">
    <property type="entry name" value="4-hydroxybenzoyl-CoA_TE"/>
</dbReference>
<feature type="domain" description="Thioesterase" evidence="3">
    <location>
        <begin position="20"/>
        <end position="105"/>
    </location>
</feature>
<dbReference type="PANTHER" id="PTHR31793:SF27">
    <property type="entry name" value="NOVEL THIOESTERASE SUPERFAMILY DOMAIN AND SAPOSIN A-TYPE DOMAIN CONTAINING PROTEIN (0610012H03RIK)"/>
    <property type="match status" value="1"/>
</dbReference>
<dbReference type="PROSITE" id="PS01328">
    <property type="entry name" value="4HBCOA_THIOESTERASE"/>
    <property type="match status" value="1"/>
</dbReference>
<evidence type="ECO:0000259" key="3">
    <source>
        <dbReference type="Pfam" id="PF03061"/>
    </source>
</evidence>
<reference evidence="5" key="1">
    <citation type="journal article" date="2019" name="Int. J. Syst. Evol. Microbiol.">
        <title>The Global Catalogue of Microorganisms (GCM) 10K type strain sequencing project: providing services to taxonomists for standard genome sequencing and annotation.</title>
        <authorList>
            <consortium name="The Broad Institute Genomics Platform"/>
            <consortium name="The Broad Institute Genome Sequencing Center for Infectious Disease"/>
            <person name="Wu L."/>
            <person name="Ma J."/>
        </authorList>
    </citation>
    <scope>NUCLEOTIDE SEQUENCE [LARGE SCALE GENOMIC DNA]</scope>
    <source>
        <strain evidence="5">JCM 6833</strain>
    </source>
</reference>
<dbReference type="Pfam" id="PF03061">
    <property type="entry name" value="4HBT"/>
    <property type="match status" value="1"/>
</dbReference>
<proteinExistence type="inferred from homology"/>
<dbReference type="Gene3D" id="3.10.129.10">
    <property type="entry name" value="Hotdog Thioesterase"/>
    <property type="match status" value="1"/>
</dbReference>
<accession>A0ABP6CIM4</accession>
<comment type="caution">
    <text evidence="4">The sequence shown here is derived from an EMBL/GenBank/DDBJ whole genome shotgun (WGS) entry which is preliminary data.</text>
</comment>
<gene>
    <name evidence="4" type="ORF">GCM10010411_59740</name>
</gene>
<evidence type="ECO:0000256" key="2">
    <source>
        <dbReference type="ARBA" id="ARBA00022801"/>
    </source>
</evidence>
<dbReference type="InterPro" id="IPR006683">
    <property type="entry name" value="Thioestr_dom"/>
</dbReference>
<dbReference type="PANTHER" id="PTHR31793">
    <property type="entry name" value="4-HYDROXYBENZOYL-COA THIOESTERASE FAMILY MEMBER"/>
    <property type="match status" value="1"/>
</dbReference>
<evidence type="ECO:0000313" key="5">
    <source>
        <dbReference type="Proteomes" id="UP001501509"/>
    </source>
</evidence>
<keyword evidence="2" id="KW-0378">Hydrolase</keyword>
<dbReference type="RefSeq" id="WP_344545795.1">
    <property type="nucleotide sequence ID" value="NZ_BAAATD010000008.1"/>
</dbReference>
<organism evidence="4 5">
    <name type="scientific">Actinomadura fulvescens</name>
    <dbReference type="NCBI Taxonomy" id="46160"/>
    <lineage>
        <taxon>Bacteria</taxon>
        <taxon>Bacillati</taxon>
        <taxon>Actinomycetota</taxon>
        <taxon>Actinomycetes</taxon>
        <taxon>Streptosporangiales</taxon>
        <taxon>Thermomonosporaceae</taxon>
        <taxon>Actinomadura</taxon>
    </lineage>
</organism>
<dbReference type="InterPro" id="IPR029069">
    <property type="entry name" value="HotDog_dom_sf"/>
</dbReference>
<dbReference type="InterPro" id="IPR008272">
    <property type="entry name" value="HB-CoA_thioesterase_AS"/>
</dbReference>